<organism evidence="4 5">
    <name type="scientific">Coniella lustricola</name>
    <dbReference type="NCBI Taxonomy" id="2025994"/>
    <lineage>
        <taxon>Eukaryota</taxon>
        <taxon>Fungi</taxon>
        <taxon>Dikarya</taxon>
        <taxon>Ascomycota</taxon>
        <taxon>Pezizomycotina</taxon>
        <taxon>Sordariomycetes</taxon>
        <taxon>Sordariomycetidae</taxon>
        <taxon>Diaporthales</taxon>
        <taxon>Schizoparmaceae</taxon>
        <taxon>Coniella</taxon>
    </lineage>
</organism>
<keyword evidence="2" id="KW-1133">Transmembrane helix</keyword>
<dbReference type="InterPro" id="IPR041622">
    <property type="entry name" value="SLATT_fungi"/>
</dbReference>
<feature type="compositionally biased region" description="Gly residues" evidence="1">
    <location>
        <begin position="79"/>
        <end position="90"/>
    </location>
</feature>
<dbReference type="NCBIfam" id="NF033635">
    <property type="entry name" value="SLATT_fungal"/>
    <property type="match status" value="1"/>
</dbReference>
<dbReference type="PANTHER" id="PTHR38793">
    <property type="entry name" value="SLATT_FUNGAL DOMAIN-CONTAINING PROTEIN-RELATED"/>
    <property type="match status" value="1"/>
</dbReference>
<evidence type="ECO:0000256" key="2">
    <source>
        <dbReference type="SAM" id="Phobius"/>
    </source>
</evidence>
<dbReference type="AlphaFoldDB" id="A0A2T2ZVM1"/>
<keyword evidence="2" id="KW-0472">Membrane</keyword>
<dbReference type="OrthoDB" id="4472872at2759"/>
<evidence type="ECO:0000313" key="5">
    <source>
        <dbReference type="Proteomes" id="UP000241462"/>
    </source>
</evidence>
<dbReference type="Proteomes" id="UP000241462">
    <property type="component" value="Unassembled WGS sequence"/>
</dbReference>
<evidence type="ECO:0000259" key="3">
    <source>
        <dbReference type="Pfam" id="PF18142"/>
    </source>
</evidence>
<keyword evidence="2" id="KW-0812">Transmembrane</keyword>
<feature type="region of interest" description="Disordered" evidence="1">
    <location>
        <begin position="1"/>
        <end position="93"/>
    </location>
</feature>
<dbReference type="EMBL" id="KZ678632">
    <property type="protein sequence ID" value="PSR77871.1"/>
    <property type="molecule type" value="Genomic_DNA"/>
</dbReference>
<keyword evidence="5" id="KW-1185">Reference proteome</keyword>
<evidence type="ECO:0000256" key="1">
    <source>
        <dbReference type="SAM" id="MobiDB-lite"/>
    </source>
</evidence>
<dbReference type="PANTHER" id="PTHR38793:SF3">
    <property type="entry name" value="SMODS AND SLOG-ASSOCIATING 2TM EFFECTOR DOMAIN-CONTAINING PROTEIN"/>
    <property type="match status" value="1"/>
</dbReference>
<dbReference type="Pfam" id="PF18142">
    <property type="entry name" value="SLATT_fungal"/>
    <property type="match status" value="1"/>
</dbReference>
<feature type="transmembrane region" description="Helical" evidence="2">
    <location>
        <begin position="170"/>
        <end position="190"/>
    </location>
</feature>
<proteinExistence type="predicted"/>
<protein>
    <recommendedName>
        <fullName evidence="3">SMODS and SLOG-associating 2TM effector domain-containing protein</fullName>
    </recommendedName>
</protein>
<sequence>MSSSSSTGIDPKSTETSALLDHPSPPSGAHLSPTSTMQASFPPPSTSSSSQPLPTIQSSSLGVNNNNNNGSNNNNNNNDGGGGGGGGGGLSLTTDAFRRPSAGYVWATPAGLPLRQTDDESLLIFRRAVGINSDRTDGDDIVTIEHGRKHAVGIYRSVIRNQRNRQFTHHLLGVILYGCHFLQIVFAAFLTALGPNAKAHELLITVLGAVNTITAGVLAVLKGSGMLERLAKDEAEFKKLQAWIEETDSLLSVGVIGRNRMEVGTLVEVVFTKYNACFGREYEIMSSAAMQGSDQNPNFKNMGRK</sequence>
<reference evidence="4 5" key="1">
    <citation type="journal article" date="2018" name="Mycol. Prog.">
        <title>Coniella lustricola, a new species from submerged detritus.</title>
        <authorList>
            <person name="Raudabaugh D.B."/>
            <person name="Iturriaga T."/>
            <person name="Carver A."/>
            <person name="Mondo S."/>
            <person name="Pangilinan J."/>
            <person name="Lipzen A."/>
            <person name="He G."/>
            <person name="Amirebrahimi M."/>
            <person name="Grigoriev I.V."/>
            <person name="Miller A.N."/>
        </authorList>
    </citation>
    <scope>NUCLEOTIDE SEQUENCE [LARGE SCALE GENOMIC DNA]</scope>
    <source>
        <strain evidence="4 5">B22-T-1</strain>
    </source>
</reference>
<accession>A0A2T2ZVM1</accession>
<dbReference type="InParanoid" id="A0A2T2ZVM1"/>
<gene>
    <name evidence="4" type="ORF">BD289DRAFT_444719</name>
</gene>
<evidence type="ECO:0000313" key="4">
    <source>
        <dbReference type="EMBL" id="PSR77871.1"/>
    </source>
</evidence>
<feature type="transmembrane region" description="Helical" evidence="2">
    <location>
        <begin position="202"/>
        <end position="221"/>
    </location>
</feature>
<name>A0A2T2ZVM1_9PEZI</name>
<feature type="compositionally biased region" description="Low complexity" evidence="1">
    <location>
        <begin position="46"/>
        <end position="78"/>
    </location>
</feature>
<feature type="domain" description="SMODS and SLOG-associating 2TM effector" evidence="3">
    <location>
        <begin position="158"/>
        <end position="277"/>
    </location>
</feature>